<feature type="transmembrane region" description="Helical" evidence="2">
    <location>
        <begin position="804"/>
        <end position="826"/>
    </location>
</feature>
<reference evidence="4 5" key="1">
    <citation type="submission" date="2019-03" db="EMBL/GenBank/DDBJ databases">
        <title>Draft genome sequence of Xylaria hypoxylon DSM 108379, a ubiquitous saprotrophic-parasitic fungi on hardwood.</title>
        <authorList>
            <person name="Buettner E."/>
            <person name="Leonhardt S."/>
            <person name="Gebauer A.M."/>
            <person name="Liers C."/>
            <person name="Hofrichter M."/>
            <person name="Kellner H."/>
        </authorList>
    </citation>
    <scope>NUCLEOTIDE SEQUENCE [LARGE SCALE GENOMIC DNA]</scope>
    <source>
        <strain evidence="4 5">DSM 108379</strain>
    </source>
</reference>
<feature type="compositionally biased region" description="Basic and acidic residues" evidence="1">
    <location>
        <begin position="229"/>
        <end position="247"/>
    </location>
</feature>
<keyword evidence="2" id="KW-0812">Transmembrane</keyword>
<evidence type="ECO:0000313" key="5">
    <source>
        <dbReference type="Proteomes" id="UP000297716"/>
    </source>
</evidence>
<feature type="region of interest" description="Disordered" evidence="1">
    <location>
        <begin position="222"/>
        <end position="247"/>
    </location>
</feature>
<name>A0A4Z0YP49_9PEZI</name>
<sequence>MDPLSITLASVTLIDAIAKVCKTGTSFLVDVRNAKSDIEAILGEFDSIKAVITLIASEFQQQGVGHVPTPLHEKIVGIIDNCVGLIADIDKSLTGYGSSSAQKHIKWAASGKKEIAKARAGLGAHRVALELALEMLNMQVVKEIRDGTIELTSETRETKDQTSRILEGNRNIRDDVQRILQEISRLQALLPSERPNSIMLQRYLDELSSYVESVNDGSDWVKSNNESHAVNEERQMAEPRSESRERDDSCVSVAPLCDQISPKAPVVQFNLATIESVSGLETGKWTPRIAAKEADENPAPVRVALLQVLDVEDDGLAREFGFTKEENMLMYKSQLIDFIPRFRYISVGRSYPGNSNDGFPKVSSYLRSIYQIPQPFFNLSVSPQSSWGSLYTGTSITKFEGFTGVLKEAPTRETSTSKTGKQCRLWYILRTVKKCASPSNTMWTVEPVAIYHSFDVHTFSSFWLTIHDTDKTKYGAYEAFLAGQQNSNAISCGHSLTASLETQLLFLGLTGENWESYIADLEAMLSQTMEKVKLGTINENPRCYPLNTGADNPIGNEKGQDVIQSFNDSIQGVFSVIWNPQKHDGPLRQRVKHSRTLHSRRIHEVHENTRRQLDAELEAYLSVDAVNIQDKQDLHRIQSQVQDALLDLQLNLTVLRETKSHYQNLQDHMLPPEQIGDQGQIGMKEFLYSAGQIETNLAIKHRKLETLDRHVRDGISLCDGILQYHSLRVSNIFNEQAKLSSENMEQIAKRTEQETASLHVITIVTLLFLPGTFVATFFSAGIIEWQPLDELGSDFYHRPRPFIYFLRICVVLILAVTIIWVSVYWMSRRRKGGEIKKLRKEEAWKLV</sequence>
<dbReference type="Proteomes" id="UP000297716">
    <property type="component" value="Unassembled WGS sequence"/>
</dbReference>
<dbReference type="InterPro" id="IPR058257">
    <property type="entry name" value="CorA-like_dom"/>
</dbReference>
<evidence type="ECO:0000313" key="4">
    <source>
        <dbReference type="EMBL" id="TGJ80750.1"/>
    </source>
</evidence>
<dbReference type="AlphaFoldDB" id="A0A4Z0YP49"/>
<organism evidence="4 5">
    <name type="scientific">Xylaria hypoxylon</name>
    <dbReference type="NCBI Taxonomy" id="37992"/>
    <lineage>
        <taxon>Eukaryota</taxon>
        <taxon>Fungi</taxon>
        <taxon>Dikarya</taxon>
        <taxon>Ascomycota</taxon>
        <taxon>Pezizomycotina</taxon>
        <taxon>Sordariomycetes</taxon>
        <taxon>Xylariomycetidae</taxon>
        <taxon>Xylariales</taxon>
        <taxon>Xylariaceae</taxon>
        <taxon>Xylaria</taxon>
    </lineage>
</organism>
<feature type="transmembrane region" description="Helical" evidence="2">
    <location>
        <begin position="758"/>
        <end position="783"/>
    </location>
</feature>
<protein>
    <recommendedName>
        <fullName evidence="3">CorA-like transporter domain-containing protein</fullName>
    </recommendedName>
</protein>
<dbReference type="Pfam" id="PF26616">
    <property type="entry name" value="CorA-like"/>
    <property type="match status" value="1"/>
</dbReference>
<evidence type="ECO:0000259" key="3">
    <source>
        <dbReference type="Pfam" id="PF26616"/>
    </source>
</evidence>
<dbReference type="Gene3D" id="1.20.58.340">
    <property type="entry name" value="Magnesium transport protein CorA, transmembrane region"/>
    <property type="match status" value="1"/>
</dbReference>
<dbReference type="STRING" id="37992.A0A4Z0YP49"/>
<comment type="caution">
    <text evidence="4">The sequence shown here is derived from an EMBL/GenBank/DDBJ whole genome shotgun (WGS) entry which is preliminary data.</text>
</comment>
<dbReference type="EMBL" id="SKBN01000203">
    <property type="protein sequence ID" value="TGJ80750.1"/>
    <property type="molecule type" value="Genomic_DNA"/>
</dbReference>
<feature type="domain" description="CorA-like transporter" evidence="3">
    <location>
        <begin position="416"/>
        <end position="532"/>
    </location>
</feature>
<evidence type="ECO:0000256" key="2">
    <source>
        <dbReference type="SAM" id="Phobius"/>
    </source>
</evidence>
<accession>A0A4Z0YP49</accession>
<gene>
    <name evidence="4" type="ORF">E0Z10_g8013</name>
</gene>
<keyword evidence="5" id="KW-1185">Reference proteome</keyword>
<evidence type="ECO:0000256" key="1">
    <source>
        <dbReference type="SAM" id="MobiDB-lite"/>
    </source>
</evidence>
<dbReference type="OrthoDB" id="5396681at2759"/>
<keyword evidence="2" id="KW-1133">Transmembrane helix</keyword>
<keyword evidence="2" id="KW-0472">Membrane</keyword>
<proteinExistence type="predicted"/>